<proteinExistence type="predicted"/>
<organism evidence="8">
    <name type="scientific">Chromera velia CCMP2878</name>
    <dbReference type="NCBI Taxonomy" id="1169474"/>
    <lineage>
        <taxon>Eukaryota</taxon>
        <taxon>Sar</taxon>
        <taxon>Alveolata</taxon>
        <taxon>Colpodellida</taxon>
        <taxon>Chromeraceae</taxon>
        <taxon>Chromera</taxon>
    </lineage>
</organism>
<feature type="transmembrane region" description="Helical" evidence="6">
    <location>
        <begin position="822"/>
        <end position="842"/>
    </location>
</feature>
<feature type="compositionally biased region" description="Polar residues" evidence="5">
    <location>
        <begin position="1"/>
        <end position="21"/>
    </location>
</feature>
<evidence type="ECO:0000256" key="5">
    <source>
        <dbReference type="SAM" id="MobiDB-lite"/>
    </source>
</evidence>
<feature type="compositionally biased region" description="Low complexity" evidence="5">
    <location>
        <begin position="713"/>
        <end position="726"/>
    </location>
</feature>
<keyword evidence="3 6" id="KW-1133">Transmembrane helix</keyword>
<feature type="domain" description="Amino acid transporter transmembrane" evidence="7">
    <location>
        <begin position="55"/>
        <end position="362"/>
    </location>
</feature>
<evidence type="ECO:0000256" key="6">
    <source>
        <dbReference type="SAM" id="Phobius"/>
    </source>
</evidence>
<feature type="transmembrane region" description="Helical" evidence="6">
    <location>
        <begin position="786"/>
        <end position="810"/>
    </location>
</feature>
<name>A0A0G4HM69_9ALVE</name>
<evidence type="ECO:0000313" key="8">
    <source>
        <dbReference type="EMBL" id="CEM45247.1"/>
    </source>
</evidence>
<feature type="transmembrane region" description="Helical" evidence="6">
    <location>
        <begin position="760"/>
        <end position="780"/>
    </location>
</feature>
<evidence type="ECO:0000256" key="1">
    <source>
        <dbReference type="ARBA" id="ARBA00004141"/>
    </source>
</evidence>
<dbReference type="AlphaFoldDB" id="A0A0G4HM69"/>
<feature type="transmembrane region" description="Helical" evidence="6">
    <location>
        <begin position="86"/>
        <end position="109"/>
    </location>
</feature>
<feature type="compositionally biased region" description="Gly residues" evidence="5">
    <location>
        <begin position="727"/>
        <end position="736"/>
    </location>
</feature>
<feature type="transmembrane region" description="Helical" evidence="6">
    <location>
        <begin position="258"/>
        <end position="276"/>
    </location>
</feature>
<feature type="compositionally biased region" description="Basic and acidic residues" evidence="5">
    <location>
        <begin position="452"/>
        <end position="466"/>
    </location>
</feature>
<keyword evidence="4 6" id="KW-0472">Membrane</keyword>
<feature type="region of interest" description="Disordered" evidence="5">
    <location>
        <begin position="1"/>
        <end position="40"/>
    </location>
</feature>
<sequence>MFGRPTQSNLSPLEVQGTTGPSAEEALLEEQEDDTPDSLRSSFICPPPEDCSRRLGFWQAVRALIANIVGGTVLSFPFVFRSCGGILAPILVFSFALMMIFSLMLVTACSRKTGKIEYYEIARHLYGTSLEMIVAILVLIAVFLNTVAVIILSGDVATPLLKVWAGVEMTSWKLALVKGAVVATVSPLCFLSSLHALRHMNLVANAVAFLLILVVVIRSVQTFGKYHEVAVVSSTGQITSMQACSSSLRVTPSNALDLITSAPLMVSGFICHANVLRVHAEFRRPTKVRFYGVLWTAILYAALMYCLVGAFGYVYASCMTCGNILLNFPPEDVLAQVLRVLMGLIVLGNIPMQVLPGRKAFFFLAKNTRFLRQSIVFREPFRGCPHPVTVSGQALNSENQEQTAETLEATSYQPPRLVGAEESVFPPPTDVKRQQTFPPPTDVNRQQTAPADHQHTLEESQTKESLRPTTPPSMSERPSSAPMRQIPPPTLLPAQAPSIQNRSLDRNGVRGIRSPPTEKRPMPSLEGVGGSAGQLQSKSRAPLLGFCPGRLADSFAASLVAPYEDESSFPGASFLAHKTTKICAKCRKATCRNAVVVPAVEVVEGEPRTLVSDLENQLKSDVIRKLSAPHVPSAEFALPSPPSVEEYEPRPSVPLDPQVMGPPRLKSVSVPGPAAVVQARTRSESRGVPMALRLRSPVRQRGGEGEGGEGGTERTASTEAARFEGGQPTGRGGVGGVTEEEEIEVDTEVAIDPSVMAARWAFGVFTLMFVGAALAAAIFLQNIVTVYSFGGAFVSVSLAFILPAVMYLKIAQHEPLSLRHPFKVLSYFFLVIAVPLALLGVLRASVNFDAPSCPSAG</sequence>
<dbReference type="Pfam" id="PF01490">
    <property type="entry name" value="Aa_trans"/>
    <property type="match status" value="2"/>
</dbReference>
<feature type="compositionally biased region" description="Polar residues" evidence="5">
    <location>
        <begin position="392"/>
        <end position="413"/>
    </location>
</feature>
<feature type="compositionally biased region" description="Acidic residues" evidence="5">
    <location>
        <begin position="26"/>
        <end position="36"/>
    </location>
</feature>
<evidence type="ECO:0000256" key="4">
    <source>
        <dbReference type="ARBA" id="ARBA00023136"/>
    </source>
</evidence>
<comment type="subcellular location">
    <subcellularLocation>
        <location evidence="1">Membrane</location>
        <topology evidence="1">Multi-pass membrane protein</topology>
    </subcellularLocation>
</comment>
<feature type="transmembrane region" description="Helical" evidence="6">
    <location>
        <begin position="130"/>
        <end position="152"/>
    </location>
</feature>
<feature type="transmembrane region" description="Helical" evidence="6">
    <location>
        <begin position="288"/>
        <end position="313"/>
    </location>
</feature>
<feature type="transmembrane region" description="Helical" evidence="6">
    <location>
        <begin position="333"/>
        <end position="352"/>
    </location>
</feature>
<protein>
    <recommendedName>
        <fullName evidence="7">Amino acid transporter transmembrane domain-containing protein</fullName>
    </recommendedName>
</protein>
<accession>A0A0G4HM69</accession>
<evidence type="ECO:0000256" key="3">
    <source>
        <dbReference type="ARBA" id="ARBA00022989"/>
    </source>
</evidence>
<evidence type="ECO:0000256" key="2">
    <source>
        <dbReference type="ARBA" id="ARBA00022692"/>
    </source>
</evidence>
<dbReference type="GO" id="GO:0016020">
    <property type="term" value="C:membrane"/>
    <property type="evidence" value="ECO:0007669"/>
    <property type="project" value="UniProtKB-SubCell"/>
</dbReference>
<gene>
    <name evidence="8" type="ORF">Cvel_1162</name>
</gene>
<feature type="transmembrane region" description="Helical" evidence="6">
    <location>
        <begin position="202"/>
        <end position="220"/>
    </location>
</feature>
<dbReference type="PANTHER" id="PTHR22950">
    <property type="entry name" value="AMINO ACID TRANSPORTER"/>
    <property type="match status" value="1"/>
</dbReference>
<feature type="transmembrane region" description="Helical" evidence="6">
    <location>
        <begin position="172"/>
        <end position="190"/>
    </location>
</feature>
<feature type="region of interest" description="Disordered" evidence="5">
    <location>
        <begin position="392"/>
        <end position="534"/>
    </location>
</feature>
<dbReference type="GO" id="GO:0015179">
    <property type="term" value="F:L-amino acid transmembrane transporter activity"/>
    <property type="evidence" value="ECO:0007669"/>
    <property type="project" value="TreeGrafter"/>
</dbReference>
<evidence type="ECO:0000259" key="7">
    <source>
        <dbReference type="Pfam" id="PF01490"/>
    </source>
</evidence>
<feature type="domain" description="Amino acid transporter transmembrane" evidence="7">
    <location>
        <begin position="756"/>
        <end position="841"/>
    </location>
</feature>
<feature type="transmembrane region" description="Helical" evidence="6">
    <location>
        <begin position="60"/>
        <end position="80"/>
    </location>
</feature>
<dbReference type="InterPro" id="IPR013057">
    <property type="entry name" value="AA_transpt_TM"/>
</dbReference>
<dbReference type="EMBL" id="CDMZ01003136">
    <property type="protein sequence ID" value="CEM45247.1"/>
    <property type="molecule type" value="Genomic_DNA"/>
</dbReference>
<keyword evidence="2 6" id="KW-0812">Transmembrane</keyword>
<dbReference type="VEuPathDB" id="CryptoDB:Cvel_1162"/>
<feature type="region of interest" description="Disordered" evidence="5">
    <location>
        <begin position="696"/>
        <end position="738"/>
    </location>
</feature>
<reference evidence="8" key="1">
    <citation type="submission" date="2014-11" db="EMBL/GenBank/DDBJ databases">
        <authorList>
            <person name="Otto D Thomas"/>
            <person name="Naeem Raeece"/>
        </authorList>
    </citation>
    <scope>NUCLEOTIDE SEQUENCE</scope>
</reference>